<comment type="subcellular location">
    <subcellularLocation>
        <location evidence="1">Endomembrane system</location>
        <topology evidence="1">Multi-pass membrane protein</topology>
    </subcellularLocation>
</comment>
<evidence type="ECO:0000256" key="4">
    <source>
        <dbReference type="ARBA" id="ARBA00022989"/>
    </source>
</evidence>
<dbReference type="AlphaFoldDB" id="A0A131YD68"/>
<evidence type="ECO:0000313" key="8">
    <source>
        <dbReference type="EMBL" id="JAP76867.1"/>
    </source>
</evidence>
<comment type="similarity">
    <text evidence="2">Belongs to the DRAM/TMEM150 family.</text>
</comment>
<dbReference type="GO" id="GO:0012505">
    <property type="term" value="C:endomembrane system"/>
    <property type="evidence" value="ECO:0007669"/>
    <property type="project" value="UniProtKB-SubCell"/>
</dbReference>
<dbReference type="EMBL" id="GEDV01011690">
    <property type="protein sequence ID" value="JAP76867.1"/>
    <property type="molecule type" value="Transcribed_RNA"/>
</dbReference>
<dbReference type="Pfam" id="PF10277">
    <property type="entry name" value="Frag1"/>
    <property type="match status" value="1"/>
</dbReference>
<keyword evidence="3 6" id="KW-0812">Transmembrane</keyword>
<evidence type="ECO:0000256" key="5">
    <source>
        <dbReference type="ARBA" id="ARBA00023136"/>
    </source>
</evidence>
<evidence type="ECO:0000256" key="1">
    <source>
        <dbReference type="ARBA" id="ARBA00004127"/>
    </source>
</evidence>
<name>A0A131YD68_RHIAP</name>
<reference evidence="8" key="1">
    <citation type="journal article" date="2016" name="Ticks Tick Borne Dis.">
        <title>De novo assembly and annotation of the salivary gland transcriptome of Rhipicephalus appendiculatus male and female ticks during blood feeding.</title>
        <authorList>
            <person name="de Castro M.H."/>
            <person name="de Klerk D."/>
            <person name="Pienaar R."/>
            <person name="Latif A.A."/>
            <person name="Rees D.J."/>
            <person name="Mans B.J."/>
        </authorList>
    </citation>
    <scope>NUCLEOTIDE SEQUENCE</scope>
    <source>
        <tissue evidence="8">Salivary glands</tissue>
    </source>
</reference>
<feature type="domain" description="CWH43-like N-terminal" evidence="7">
    <location>
        <begin position="7"/>
        <end position="116"/>
    </location>
</feature>
<sequence>MPLTRVELLPLSVFVLLPGTFIVTYLISILLGHVEVEFPYISDTGTYAPESCIFSQLLNICSFLMAATVYVRYKEVEQYYRDHLSQESPRVLRMNTSGLWLGWISSLGVSIVANFQFL</sequence>
<feature type="transmembrane region" description="Helical" evidence="6">
    <location>
        <begin position="53"/>
        <end position="73"/>
    </location>
</feature>
<dbReference type="InterPro" id="IPR019402">
    <property type="entry name" value="CWH43_N"/>
</dbReference>
<evidence type="ECO:0000256" key="3">
    <source>
        <dbReference type="ARBA" id="ARBA00022692"/>
    </source>
</evidence>
<evidence type="ECO:0000256" key="2">
    <source>
        <dbReference type="ARBA" id="ARBA00006565"/>
    </source>
</evidence>
<dbReference type="PANTHER" id="PTHR21324:SF2">
    <property type="entry name" value="EG:22E5.9 PROTEIN"/>
    <property type="match status" value="1"/>
</dbReference>
<proteinExistence type="inferred from homology"/>
<dbReference type="InterPro" id="IPR050911">
    <property type="entry name" value="DRAM/TMEM150_Autophagy_Mod"/>
</dbReference>
<accession>A0A131YD68</accession>
<keyword evidence="5 6" id="KW-0472">Membrane</keyword>
<protein>
    <submittedName>
        <fullName evidence="8">Transmembrane protein</fullName>
    </submittedName>
</protein>
<evidence type="ECO:0000256" key="6">
    <source>
        <dbReference type="SAM" id="Phobius"/>
    </source>
</evidence>
<dbReference type="PANTHER" id="PTHR21324">
    <property type="entry name" value="FASTING-INDUCIBLE INTEGRAL MEMBRANE PROTEIN TM6P1-RELATED"/>
    <property type="match status" value="1"/>
</dbReference>
<organism evidence="8">
    <name type="scientific">Rhipicephalus appendiculatus</name>
    <name type="common">Brown ear tick</name>
    <dbReference type="NCBI Taxonomy" id="34631"/>
    <lineage>
        <taxon>Eukaryota</taxon>
        <taxon>Metazoa</taxon>
        <taxon>Ecdysozoa</taxon>
        <taxon>Arthropoda</taxon>
        <taxon>Chelicerata</taxon>
        <taxon>Arachnida</taxon>
        <taxon>Acari</taxon>
        <taxon>Parasitiformes</taxon>
        <taxon>Ixodida</taxon>
        <taxon>Ixodoidea</taxon>
        <taxon>Ixodidae</taxon>
        <taxon>Rhipicephalinae</taxon>
        <taxon>Rhipicephalus</taxon>
        <taxon>Rhipicephalus</taxon>
    </lineage>
</organism>
<keyword evidence="4 6" id="KW-1133">Transmembrane helix</keyword>
<evidence type="ECO:0000259" key="7">
    <source>
        <dbReference type="Pfam" id="PF10277"/>
    </source>
</evidence>
<feature type="transmembrane region" description="Helical" evidence="6">
    <location>
        <begin position="94"/>
        <end position="117"/>
    </location>
</feature>
<feature type="transmembrane region" description="Helical" evidence="6">
    <location>
        <begin position="12"/>
        <end position="33"/>
    </location>
</feature>